<dbReference type="Proteomes" id="UP000254920">
    <property type="component" value="Unassembled WGS sequence"/>
</dbReference>
<dbReference type="Gene3D" id="1.20.1250.20">
    <property type="entry name" value="MFS general substrate transporter like domains"/>
    <property type="match status" value="2"/>
</dbReference>
<dbReference type="PANTHER" id="PTHR23521">
    <property type="entry name" value="TRANSPORTER MFS SUPERFAMILY"/>
    <property type="match status" value="1"/>
</dbReference>
<organism evidence="5 6">
    <name type="scientific">Campylobacter sputorum subsp. sputorum</name>
    <dbReference type="NCBI Taxonomy" id="32024"/>
    <lineage>
        <taxon>Bacteria</taxon>
        <taxon>Pseudomonadati</taxon>
        <taxon>Campylobacterota</taxon>
        <taxon>Epsilonproteobacteria</taxon>
        <taxon>Campylobacterales</taxon>
        <taxon>Campylobacteraceae</taxon>
        <taxon>Campylobacter</taxon>
    </lineage>
</organism>
<dbReference type="PANTHER" id="PTHR23521:SF2">
    <property type="entry name" value="TRANSPORTER MFS SUPERFAMILY"/>
    <property type="match status" value="1"/>
</dbReference>
<keyword evidence="2" id="KW-1133">Transmembrane helix</keyword>
<gene>
    <name evidence="5" type="primary">ycaD</name>
    <name evidence="5" type="ORF">NCTC12475_01718</name>
</gene>
<dbReference type="GO" id="GO:0005886">
    <property type="term" value="C:plasma membrane"/>
    <property type="evidence" value="ECO:0007669"/>
    <property type="project" value="TreeGrafter"/>
</dbReference>
<name>A0A381DLM4_9BACT</name>
<keyword evidence="3" id="KW-0472">Membrane</keyword>
<keyword evidence="1 5" id="KW-0812">Transmembrane</keyword>
<dbReference type="InterPro" id="IPR036259">
    <property type="entry name" value="MFS_trans_sf"/>
</dbReference>
<dbReference type="OrthoDB" id="9797524at2"/>
<evidence type="ECO:0000256" key="2">
    <source>
        <dbReference type="ARBA" id="ARBA00022989"/>
    </source>
</evidence>
<dbReference type="SUPFAM" id="SSF103473">
    <property type="entry name" value="MFS general substrate transporter"/>
    <property type="match status" value="1"/>
</dbReference>
<feature type="domain" description="Major facilitator superfamily (MFS) profile" evidence="4">
    <location>
        <begin position="10"/>
        <end position="383"/>
    </location>
</feature>
<evidence type="ECO:0000313" key="5">
    <source>
        <dbReference type="EMBL" id="SUX11490.1"/>
    </source>
</evidence>
<sequence>MISPKRTIRILTALFVAIIFIFVGNSLALNSAGMMLKNINIDDFHIGIITSCFFLGAIFSSIFGYKFISIYGYIRSYAVFTALFAISAILHNIANNIILWAVLRFMLGFSYYSICMVVESWINARSRNEIRSRVFSFYTAIYYISSSFGMLLLSLGLGSSQVFVLSALFIMIGSIPLNIIRIKEPQLPPKKKIFIPNIFSLVPLALVTSFIGGILINGFFSMAGVFILSAGGDIRDASLFLLVAMAGGFFGHLFFGYFSDKFGRKFSIMLACVIPFISILAMFLFSKNILFYKFSVFFIGFGIFCLYALSVARANDVLGSKGEAAKISATLLLNYSIGSLLGPIIIGYFMQKFNENGFIFVYLVGLIVLFLVAYFVDVVPKERRSKFMSHHPSEILH</sequence>
<dbReference type="InterPro" id="IPR020846">
    <property type="entry name" value="MFS_dom"/>
</dbReference>
<reference evidence="5 6" key="1">
    <citation type="submission" date="2018-06" db="EMBL/GenBank/DDBJ databases">
        <authorList>
            <consortium name="Pathogen Informatics"/>
            <person name="Doyle S."/>
        </authorList>
    </citation>
    <scope>NUCLEOTIDE SEQUENCE [LARGE SCALE GENOMIC DNA]</scope>
    <source>
        <strain evidence="5 6">NCTC12475</strain>
    </source>
</reference>
<dbReference type="EMBL" id="UFVD01000001">
    <property type="protein sequence ID" value="SUX11490.1"/>
    <property type="molecule type" value="Genomic_DNA"/>
</dbReference>
<accession>A0A381DLM4</accession>
<evidence type="ECO:0000256" key="3">
    <source>
        <dbReference type="ARBA" id="ARBA00023136"/>
    </source>
</evidence>
<dbReference type="STRING" id="32024.GCA_000788295_00752"/>
<evidence type="ECO:0000313" key="6">
    <source>
        <dbReference type="Proteomes" id="UP000254920"/>
    </source>
</evidence>
<dbReference type="RefSeq" id="WP_089182214.1">
    <property type="nucleotide sequence ID" value="NZ_CP043427.1"/>
</dbReference>
<evidence type="ECO:0000256" key="1">
    <source>
        <dbReference type="ARBA" id="ARBA00022692"/>
    </source>
</evidence>
<evidence type="ECO:0000259" key="4">
    <source>
        <dbReference type="PROSITE" id="PS50850"/>
    </source>
</evidence>
<proteinExistence type="predicted"/>
<dbReference type="InterPro" id="IPR011701">
    <property type="entry name" value="MFS"/>
</dbReference>
<dbReference type="Pfam" id="PF07690">
    <property type="entry name" value="MFS_1"/>
    <property type="match status" value="1"/>
</dbReference>
<dbReference type="GeneID" id="93090356"/>
<keyword evidence="6" id="KW-1185">Reference proteome</keyword>
<protein>
    <submittedName>
        <fullName evidence="5">Transmembrane transport protein</fullName>
    </submittedName>
</protein>
<dbReference type="AlphaFoldDB" id="A0A381DLM4"/>
<dbReference type="PROSITE" id="PS50850">
    <property type="entry name" value="MFS"/>
    <property type="match status" value="1"/>
</dbReference>
<dbReference type="GO" id="GO:0022857">
    <property type="term" value="F:transmembrane transporter activity"/>
    <property type="evidence" value="ECO:0007669"/>
    <property type="project" value="InterPro"/>
</dbReference>